<feature type="binding site" evidence="9">
    <location>
        <position position="392"/>
    </location>
    <ligand>
        <name>ATP</name>
        <dbReference type="ChEBI" id="CHEBI:30616"/>
    </ligand>
</feature>
<keyword evidence="5" id="KW-0808">Transferase</keyword>
<gene>
    <name evidence="11" type="ORF">OSB04_014935</name>
</gene>
<dbReference type="FunFam" id="1.10.510.10:FF:000051">
    <property type="entry name" value="Receptor-like serine/threonine-protein kinase ALE2"/>
    <property type="match status" value="1"/>
</dbReference>
<dbReference type="InterPro" id="IPR050823">
    <property type="entry name" value="Plant_Ser_Thr_Prot_Kinase"/>
</dbReference>
<evidence type="ECO:0000256" key="4">
    <source>
        <dbReference type="ARBA" id="ARBA00022527"/>
    </source>
</evidence>
<evidence type="ECO:0000256" key="2">
    <source>
        <dbReference type="ARBA" id="ARBA00012513"/>
    </source>
</evidence>
<proteinExistence type="predicted"/>
<evidence type="ECO:0000313" key="12">
    <source>
        <dbReference type="Proteomes" id="UP001172457"/>
    </source>
</evidence>
<keyword evidence="6 9" id="KW-0547">Nucleotide-binding</keyword>
<dbReference type="GO" id="GO:0005524">
    <property type="term" value="F:ATP binding"/>
    <property type="evidence" value="ECO:0007669"/>
    <property type="project" value="UniProtKB-UniRule"/>
</dbReference>
<dbReference type="CDD" id="cd14066">
    <property type="entry name" value="STKc_IRAK"/>
    <property type="match status" value="1"/>
</dbReference>
<accession>A0AA38SY08</accession>
<evidence type="ECO:0000256" key="6">
    <source>
        <dbReference type="ARBA" id="ARBA00022741"/>
    </source>
</evidence>
<evidence type="ECO:0000256" key="7">
    <source>
        <dbReference type="ARBA" id="ARBA00022777"/>
    </source>
</evidence>
<evidence type="ECO:0000313" key="11">
    <source>
        <dbReference type="EMBL" id="KAJ9550890.1"/>
    </source>
</evidence>
<keyword evidence="8 9" id="KW-0067">ATP-binding</keyword>
<dbReference type="FunFam" id="3.30.200.20:FF:000228">
    <property type="entry name" value="Serine/threonine-protein kinase BIK1"/>
    <property type="match status" value="1"/>
</dbReference>
<protein>
    <recommendedName>
        <fullName evidence="2">non-specific serine/threonine protein kinase</fullName>
        <ecNumber evidence="2">2.7.11.1</ecNumber>
    </recommendedName>
</protein>
<comment type="subcellular location">
    <subcellularLocation>
        <location evidence="1">Cell membrane</location>
    </subcellularLocation>
</comment>
<feature type="domain" description="Protein kinase" evidence="10">
    <location>
        <begin position="354"/>
        <end position="638"/>
    </location>
</feature>
<evidence type="ECO:0000256" key="9">
    <source>
        <dbReference type="PROSITE-ProRule" id="PRU10141"/>
    </source>
</evidence>
<dbReference type="AlphaFoldDB" id="A0AA38SY08"/>
<comment type="caution">
    <text evidence="11">The sequence shown here is derived from an EMBL/GenBank/DDBJ whole genome shotgun (WGS) entry which is preliminary data.</text>
</comment>
<evidence type="ECO:0000256" key="3">
    <source>
        <dbReference type="ARBA" id="ARBA00022475"/>
    </source>
</evidence>
<dbReference type="InterPro" id="IPR017441">
    <property type="entry name" value="Protein_kinase_ATP_BS"/>
</dbReference>
<name>A0AA38SY08_9ASTR</name>
<dbReference type="InterPro" id="IPR000719">
    <property type="entry name" value="Prot_kinase_dom"/>
</dbReference>
<dbReference type="Pfam" id="PF07714">
    <property type="entry name" value="PK_Tyr_Ser-Thr"/>
    <property type="match status" value="3"/>
</dbReference>
<keyword evidence="12" id="KW-1185">Reference proteome</keyword>
<keyword evidence="3" id="KW-0472">Membrane</keyword>
<evidence type="ECO:0000256" key="1">
    <source>
        <dbReference type="ARBA" id="ARBA00004236"/>
    </source>
</evidence>
<dbReference type="GO" id="GO:0005886">
    <property type="term" value="C:plasma membrane"/>
    <property type="evidence" value="ECO:0007669"/>
    <property type="project" value="UniProtKB-SubCell"/>
</dbReference>
<dbReference type="Gene3D" id="1.10.510.10">
    <property type="entry name" value="Transferase(Phosphotransferase) domain 1"/>
    <property type="match status" value="2"/>
</dbReference>
<dbReference type="Gene3D" id="3.30.200.20">
    <property type="entry name" value="Phosphorylase Kinase, domain 1"/>
    <property type="match status" value="2"/>
</dbReference>
<dbReference type="Proteomes" id="UP001172457">
    <property type="component" value="Chromosome 4"/>
</dbReference>
<dbReference type="EC" id="2.7.11.1" evidence="2"/>
<feature type="domain" description="Protein kinase" evidence="10">
    <location>
        <begin position="32"/>
        <end position="270"/>
    </location>
</feature>
<dbReference type="PROSITE" id="PS00107">
    <property type="entry name" value="PROTEIN_KINASE_ATP"/>
    <property type="match status" value="1"/>
</dbReference>
<dbReference type="PANTHER" id="PTHR45621">
    <property type="entry name" value="OS01G0588500 PROTEIN-RELATED"/>
    <property type="match status" value="1"/>
</dbReference>
<evidence type="ECO:0000259" key="10">
    <source>
        <dbReference type="PROSITE" id="PS50011"/>
    </source>
</evidence>
<dbReference type="EMBL" id="JARYMX010000004">
    <property type="protein sequence ID" value="KAJ9550890.1"/>
    <property type="molecule type" value="Genomic_DNA"/>
</dbReference>
<dbReference type="FunFam" id="3.30.200.20:FF:000039">
    <property type="entry name" value="receptor-like protein kinase FERONIA"/>
    <property type="match status" value="1"/>
</dbReference>
<evidence type="ECO:0000256" key="8">
    <source>
        <dbReference type="ARBA" id="ARBA00022840"/>
    </source>
</evidence>
<keyword evidence="7" id="KW-0418">Kinase</keyword>
<keyword evidence="4" id="KW-0723">Serine/threonine-protein kinase</keyword>
<dbReference type="InterPro" id="IPR001245">
    <property type="entry name" value="Ser-Thr/Tyr_kinase_cat_dom"/>
</dbReference>
<dbReference type="InterPro" id="IPR011009">
    <property type="entry name" value="Kinase-like_dom_sf"/>
</dbReference>
<organism evidence="11 12">
    <name type="scientific">Centaurea solstitialis</name>
    <name type="common">yellow star-thistle</name>
    <dbReference type="NCBI Taxonomy" id="347529"/>
    <lineage>
        <taxon>Eukaryota</taxon>
        <taxon>Viridiplantae</taxon>
        <taxon>Streptophyta</taxon>
        <taxon>Embryophyta</taxon>
        <taxon>Tracheophyta</taxon>
        <taxon>Spermatophyta</taxon>
        <taxon>Magnoliopsida</taxon>
        <taxon>eudicotyledons</taxon>
        <taxon>Gunneridae</taxon>
        <taxon>Pentapetalae</taxon>
        <taxon>asterids</taxon>
        <taxon>campanulids</taxon>
        <taxon>Asterales</taxon>
        <taxon>Asteraceae</taxon>
        <taxon>Carduoideae</taxon>
        <taxon>Cardueae</taxon>
        <taxon>Centaureinae</taxon>
        <taxon>Centaurea</taxon>
    </lineage>
</organism>
<sequence length="726" mass="82560">MESKPSSSTSIQGSQQCRRFEFPEIQLATNNFDESLVIAHGGFGKVYKGNVINGSSLCGVAIKRLDSMSNQGATEFWTEVEMLSKLRHSNLVSLIGYCNYEKEMILVYEYMPMEHLKINLHKHWYPSSWLTTTQYLHFGLSKISPTNQTSTYVETLVKGTFGYLDPDYYATGKLTRKSDVYAFGVVLLEVLCRKRAVDSSLDEEQWNLARWAHESIEEGKLKHIIDPDIRGQISPKCLKEFVRLTERCLHNNLKQRSSMAAVVEGLESLVNLQEKFNNSLQPTRQTIFGKLANMIPFPSNRENSDRTSWPLHMFNQIYLKFFGTTSLPALVDGEGKGSLKEFKFADLERATSNFDKGSILGEGGFGRVFLGWVDKDTFIPSQHGDGIPIAVKRLDENGLQGISEWQAEVSFLGKLAHPNIINLMGYCIERESFLLVYEYMQNRSFDHFLFTNVKPLSWGTRLTIMIGVARGLTYLHSSKPQVIWRGFKSSDILLDQDFNPKLGDFGLAKLGPGTGETHVTTMVMGTYGYAAPEYIATGHLYVKSDIYGFGVIMLETLTGLRALDTKRPKEQVILVEWAKPALASRKRLKRIIDTRLNHNYPKEAAFKYAELTLRCLECEPRRRPSSEEVLQSLEQIYAIKKVKRGKIETQTNECAFRLSSSLDSRAILLNPTAPREEFSLQNFREFGSSWPNKSSIHLCRDNDKGTYGYQDPNYYTTRNLTRNSDV</sequence>
<dbReference type="GO" id="GO:0004674">
    <property type="term" value="F:protein serine/threonine kinase activity"/>
    <property type="evidence" value="ECO:0007669"/>
    <property type="project" value="UniProtKB-KW"/>
</dbReference>
<keyword evidence="3" id="KW-1003">Cell membrane</keyword>
<evidence type="ECO:0000256" key="5">
    <source>
        <dbReference type="ARBA" id="ARBA00022679"/>
    </source>
</evidence>
<reference evidence="11" key="1">
    <citation type="submission" date="2023-03" db="EMBL/GenBank/DDBJ databases">
        <title>Chromosome-scale reference genome and RAD-based genetic map of yellow starthistle (Centaurea solstitialis) reveal putative structural variation and QTLs associated with invader traits.</title>
        <authorList>
            <person name="Reatini B."/>
            <person name="Cang F.A."/>
            <person name="Jiang Q."/>
            <person name="Mckibben M.T.W."/>
            <person name="Barker M.S."/>
            <person name="Rieseberg L.H."/>
            <person name="Dlugosch K.M."/>
        </authorList>
    </citation>
    <scope>NUCLEOTIDE SEQUENCE</scope>
    <source>
        <strain evidence="11">CAN-66</strain>
        <tissue evidence="11">Leaf</tissue>
    </source>
</reference>
<dbReference type="PROSITE" id="PS50011">
    <property type="entry name" value="PROTEIN_KINASE_DOM"/>
    <property type="match status" value="2"/>
</dbReference>
<dbReference type="SUPFAM" id="SSF56112">
    <property type="entry name" value="Protein kinase-like (PK-like)"/>
    <property type="match status" value="2"/>
</dbReference>